<dbReference type="GO" id="GO:0030313">
    <property type="term" value="C:cell envelope"/>
    <property type="evidence" value="ECO:0007669"/>
    <property type="project" value="UniProtKB-SubCell"/>
</dbReference>
<evidence type="ECO:0000313" key="8">
    <source>
        <dbReference type="Proteomes" id="UP000617628"/>
    </source>
</evidence>
<sequence>MSSPKLIKAIFPAICLALTSTQLAFASLSLSAPPGTFEQDSQVTLARHLVEKRTTTQILKATTNSDGSLSLNYDGEPGILLLKISGEPDLTLATAEGESIALQKAGDSLKTAGSPGTLILNQYEKLRKESLARLVYPTRNDIRKAKTNSANDEEIARLTQLEVDAYLEHLRELNDFVIENAGNTMALYGSSLRWNFDYRNDELAKLVSEFASIHGNINASQSLIDRLAIANSVKLGSTAPNLSAENLKGESESLENYRGRYVLLDFWASWCPPCRVENKHYQKLAGKVSPETFTIFAVNLDTRKQLWSQAVSRDKATWVNVSDLKGWHSDLAATYGVSALPSSFLLDPEGKVIAKNLRGPVLDAKLKELGLLK</sequence>
<evidence type="ECO:0000259" key="6">
    <source>
        <dbReference type="PROSITE" id="PS51352"/>
    </source>
</evidence>
<dbReference type="PANTHER" id="PTHR42852:SF6">
    <property type="entry name" value="THIOL:DISULFIDE INTERCHANGE PROTEIN DSBE"/>
    <property type="match status" value="1"/>
</dbReference>
<proteinExistence type="predicted"/>
<name>A0A934VSM4_9BACT</name>
<comment type="subcellular location">
    <subcellularLocation>
        <location evidence="1">Cell envelope</location>
    </subcellularLocation>
</comment>
<keyword evidence="3" id="KW-1015">Disulfide bond</keyword>
<dbReference type="PROSITE" id="PS00194">
    <property type="entry name" value="THIOREDOXIN_1"/>
    <property type="match status" value="1"/>
</dbReference>
<dbReference type="InterPro" id="IPR036249">
    <property type="entry name" value="Thioredoxin-like_sf"/>
</dbReference>
<dbReference type="InterPro" id="IPR017937">
    <property type="entry name" value="Thioredoxin_CS"/>
</dbReference>
<dbReference type="PROSITE" id="PS51352">
    <property type="entry name" value="THIOREDOXIN_2"/>
    <property type="match status" value="1"/>
</dbReference>
<evidence type="ECO:0000313" key="7">
    <source>
        <dbReference type="EMBL" id="MBK1878659.1"/>
    </source>
</evidence>
<dbReference type="InterPro" id="IPR013766">
    <property type="entry name" value="Thioredoxin_domain"/>
</dbReference>
<keyword evidence="5" id="KW-0732">Signal</keyword>
<evidence type="ECO:0000256" key="1">
    <source>
        <dbReference type="ARBA" id="ARBA00004196"/>
    </source>
</evidence>
<evidence type="ECO:0000256" key="2">
    <source>
        <dbReference type="ARBA" id="ARBA00022748"/>
    </source>
</evidence>
<dbReference type="EMBL" id="JAENIL010000033">
    <property type="protein sequence ID" value="MBK1878659.1"/>
    <property type="molecule type" value="Genomic_DNA"/>
</dbReference>
<dbReference type="GO" id="GO:0016491">
    <property type="term" value="F:oxidoreductase activity"/>
    <property type="evidence" value="ECO:0007669"/>
    <property type="project" value="InterPro"/>
</dbReference>
<dbReference type="InterPro" id="IPR000866">
    <property type="entry name" value="AhpC/TSA"/>
</dbReference>
<comment type="caution">
    <text evidence="7">The sequence shown here is derived from an EMBL/GenBank/DDBJ whole genome shotgun (WGS) entry which is preliminary data.</text>
</comment>
<evidence type="ECO:0000256" key="3">
    <source>
        <dbReference type="ARBA" id="ARBA00023157"/>
    </source>
</evidence>
<dbReference type="Gene3D" id="3.40.30.10">
    <property type="entry name" value="Glutaredoxin"/>
    <property type="match status" value="1"/>
</dbReference>
<feature type="signal peptide" evidence="5">
    <location>
        <begin position="1"/>
        <end position="26"/>
    </location>
</feature>
<feature type="chain" id="PRO_5037863707" evidence="5">
    <location>
        <begin position="27"/>
        <end position="373"/>
    </location>
</feature>
<reference evidence="7" key="1">
    <citation type="submission" date="2021-01" db="EMBL/GenBank/DDBJ databases">
        <title>Modified the classification status of verrucomicrobia.</title>
        <authorList>
            <person name="Feng X."/>
        </authorList>
    </citation>
    <scope>NUCLEOTIDE SEQUENCE</scope>
    <source>
        <strain evidence="7">KCTC 13126</strain>
    </source>
</reference>
<dbReference type="SUPFAM" id="SSF52833">
    <property type="entry name" value="Thioredoxin-like"/>
    <property type="match status" value="1"/>
</dbReference>
<dbReference type="InterPro" id="IPR050553">
    <property type="entry name" value="Thioredoxin_ResA/DsbE_sf"/>
</dbReference>
<evidence type="ECO:0000256" key="4">
    <source>
        <dbReference type="ARBA" id="ARBA00023284"/>
    </source>
</evidence>
<gene>
    <name evidence="7" type="ORF">JIN87_17395</name>
</gene>
<feature type="domain" description="Thioredoxin" evidence="6">
    <location>
        <begin position="233"/>
        <end position="373"/>
    </location>
</feature>
<keyword evidence="4" id="KW-0676">Redox-active center</keyword>
<keyword evidence="8" id="KW-1185">Reference proteome</keyword>
<organism evidence="7 8">
    <name type="scientific">Pelagicoccus mobilis</name>
    <dbReference type="NCBI Taxonomy" id="415221"/>
    <lineage>
        <taxon>Bacteria</taxon>
        <taxon>Pseudomonadati</taxon>
        <taxon>Verrucomicrobiota</taxon>
        <taxon>Opitutia</taxon>
        <taxon>Puniceicoccales</taxon>
        <taxon>Pelagicoccaceae</taxon>
        <taxon>Pelagicoccus</taxon>
    </lineage>
</organism>
<dbReference type="CDD" id="cd02966">
    <property type="entry name" value="TlpA_like_family"/>
    <property type="match status" value="1"/>
</dbReference>
<dbReference type="RefSeq" id="WP_200356871.1">
    <property type="nucleotide sequence ID" value="NZ_JAENIL010000033.1"/>
</dbReference>
<protein>
    <submittedName>
        <fullName evidence="7">TlpA family protein disulfide reductase</fullName>
    </submittedName>
</protein>
<accession>A0A934VSM4</accession>
<dbReference type="GO" id="GO:0017004">
    <property type="term" value="P:cytochrome complex assembly"/>
    <property type="evidence" value="ECO:0007669"/>
    <property type="project" value="UniProtKB-KW"/>
</dbReference>
<keyword evidence="2" id="KW-0201">Cytochrome c-type biogenesis</keyword>
<dbReference type="PANTHER" id="PTHR42852">
    <property type="entry name" value="THIOL:DISULFIDE INTERCHANGE PROTEIN DSBE"/>
    <property type="match status" value="1"/>
</dbReference>
<dbReference type="AlphaFoldDB" id="A0A934VSM4"/>
<dbReference type="GO" id="GO:0016209">
    <property type="term" value="F:antioxidant activity"/>
    <property type="evidence" value="ECO:0007669"/>
    <property type="project" value="InterPro"/>
</dbReference>
<dbReference type="Pfam" id="PF00578">
    <property type="entry name" value="AhpC-TSA"/>
    <property type="match status" value="1"/>
</dbReference>
<dbReference type="Proteomes" id="UP000617628">
    <property type="component" value="Unassembled WGS sequence"/>
</dbReference>
<evidence type="ECO:0000256" key="5">
    <source>
        <dbReference type="SAM" id="SignalP"/>
    </source>
</evidence>